<keyword evidence="1" id="KW-0812">Transmembrane</keyword>
<keyword evidence="1" id="KW-0472">Membrane</keyword>
<dbReference type="STRING" id="886738.Nlim_1293"/>
<evidence type="ECO:0000313" key="2">
    <source>
        <dbReference type="EMBL" id="EGG41850.1"/>
    </source>
</evidence>
<reference evidence="2" key="1">
    <citation type="journal article" date="2011" name="PLoS ONE">
        <title>Genome of a low-salinity ammonia-oxidizing archaeon determined by single-cell and metagenomic analysis.</title>
        <authorList>
            <person name="Blainey P.C."/>
            <person name="Mosier A.C."/>
            <person name="Potanina A."/>
            <person name="Francis C.A."/>
            <person name="Quake S.R."/>
        </authorList>
    </citation>
    <scope>NUCLEOTIDE SEQUENCE [LARGE SCALE GENOMIC DNA]</scope>
    <source>
        <strain evidence="2">SFB1</strain>
    </source>
</reference>
<proteinExistence type="predicted"/>
<gene>
    <name evidence="2" type="ORF">Nlim_1293</name>
</gene>
<organism evidence="2">
    <name type="scientific">Candidatus Nitrosarchaeum limnium SFB1</name>
    <dbReference type="NCBI Taxonomy" id="886738"/>
    <lineage>
        <taxon>Archaea</taxon>
        <taxon>Nitrososphaerota</taxon>
        <taxon>Nitrososphaeria</taxon>
        <taxon>Nitrosopumilales</taxon>
        <taxon>Nitrosopumilaceae</taxon>
        <taxon>Nitrosarchaeum</taxon>
    </lineage>
</organism>
<accession>F3KLB3</accession>
<protein>
    <recommendedName>
        <fullName evidence="3">TIR domain-containing protein</fullName>
    </recommendedName>
</protein>
<dbReference type="AlphaFoldDB" id="F3KLB3"/>
<dbReference type="EMBL" id="AEGP01000046">
    <property type="protein sequence ID" value="EGG41850.1"/>
    <property type="molecule type" value="Genomic_DNA"/>
</dbReference>
<dbReference type="Proteomes" id="UP000004348">
    <property type="component" value="Chromosome"/>
</dbReference>
<evidence type="ECO:0008006" key="3">
    <source>
        <dbReference type="Google" id="ProtNLM"/>
    </source>
</evidence>
<evidence type="ECO:0000256" key="1">
    <source>
        <dbReference type="SAM" id="Phobius"/>
    </source>
</evidence>
<name>F3KLB3_9ARCH</name>
<feature type="transmembrane region" description="Helical" evidence="1">
    <location>
        <begin position="121"/>
        <end position="149"/>
    </location>
</feature>
<sequence>MKKILENIGHVPILEEFINPKNKLPIPYEEIRNKVELSDYVFLFLTDNVVKTEYTKNWVIYEDGVASAKNKKIFVFERQGTSIPYPIPYVTSYALFDLNSTTDMLEIQSLSKSIGKFRKDLATGAAGAAVGSVFGPVGMILGAIAGYMIGPKPKKQAHPKCNICNVSFDYYSPHIKEFNCPCCRNPMSYSEDDSINKGN</sequence>
<comment type="caution">
    <text evidence="2">The sequence shown here is derived from an EMBL/GenBank/DDBJ whole genome shotgun (WGS) entry which is preliminary data.</text>
</comment>
<dbReference type="HOGENOM" id="CLU_1369474_0_0_2"/>
<keyword evidence="1" id="KW-1133">Transmembrane helix</keyword>